<keyword evidence="2" id="KW-1185">Reference proteome</keyword>
<protein>
    <recommendedName>
        <fullName evidence="3">Filamentous hemagglutinin</fullName>
    </recommendedName>
</protein>
<dbReference type="RefSeq" id="WP_149283919.1">
    <property type="nucleotide sequence ID" value="NZ_CP038437.2"/>
</dbReference>
<dbReference type="InterPro" id="IPR010069">
    <property type="entry name" value="CdiA_FHA1_rpt"/>
</dbReference>
<organism evidence="1 2">
    <name type="scientific">Halomonas binhaiensis</name>
    <dbReference type="NCBI Taxonomy" id="2562282"/>
    <lineage>
        <taxon>Bacteria</taxon>
        <taxon>Pseudomonadati</taxon>
        <taxon>Pseudomonadota</taxon>
        <taxon>Gammaproteobacteria</taxon>
        <taxon>Oceanospirillales</taxon>
        <taxon>Halomonadaceae</taxon>
        <taxon>Halomonas</taxon>
    </lineage>
</organism>
<dbReference type="OrthoDB" id="2664633at2"/>
<dbReference type="AlphaFoldDB" id="A0A5C1NF66"/>
<dbReference type="NCBIfam" id="TIGR01731">
    <property type="entry name" value="fil_hemag_20aa"/>
    <property type="match status" value="13"/>
</dbReference>
<dbReference type="InterPro" id="IPR008619">
    <property type="entry name" value="Filamentous_hemagglutn_rpt"/>
</dbReference>
<dbReference type="EMBL" id="CP038437">
    <property type="protein sequence ID" value="QEM80905.1"/>
    <property type="molecule type" value="Genomic_DNA"/>
</dbReference>
<evidence type="ECO:0008006" key="3">
    <source>
        <dbReference type="Google" id="ProtNLM"/>
    </source>
</evidence>
<evidence type="ECO:0000313" key="2">
    <source>
        <dbReference type="Proteomes" id="UP000324285"/>
    </source>
</evidence>
<sequence>MTVSDSLDNSNAGTIAADTLSLDVAVLDNRQGLLAAQGGILAVDFSTLRNQGGALQGNEVLLSGDTLINAEEGLISSLDGNVTTVLSDTLDNRGGKVVANGTLDIDPALIDNRNGELAGKHVMLAADHLDNAQGIIEANGILTVSADTLLNTLGNLRNLDKSGSGDSRLSVADTLDNQSGRIELGSQTAHLETGTLLNAQGLVTHAGNGLLTLVAERLDNTDGLVNGTGRGLVMLDTLLPGDTGKSTLGRWHFNTALSLALDQALTLDSNSRLASAGDLTLKAARIDNAGGIAANGTLTLTTAGDIHNRAVISTRGDLHLQARHLTQDGGRLGGRLASVGNATYRLSGDLDNHGRLVSGGDLDIATADFNNQGTLGSDGHLTLASQTAIDNGADTLLFAGGDMSLTAKQLFNRYGNIYVMGDMAFARNAQHDMAERLENRSGTIEAEGNLSLNAKDILNTKEVFAAETLPLETSIDYTKAPVEWFTTSDVNIQEIMRDEVVLDSPKGVIASGSNLALRGERVINDSSAMMANGDVTIVADKVENTSQASEASAVISAGGRVIIDATDILQNGEIHNNTRTQLTGELGNTGTQGPVWSLSVSLDSLIDEVIPRTVEPPEVVSRREINWQEELHRMP</sequence>
<name>A0A5C1NF66_9GAMM</name>
<dbReference type="Pfam" id="PF05594">
    <property type="entry name" value="Fil_haemagg"/>
    <property type="match status" value="5"/>
</dbReference>
<evidence type="ECO:0000313" key="1">
    <source>
        <dbReference type="EMBL" id="QEM80905.1"/>
    </source>
</evidence>
<dbReference type="KEGG" id="hbh:E4T21_04565"/>
<proteinExistence type="predicted"/>
<dbReference type="Proteomes" id="UP000324285">
    <property type="component" value="Chromosome"/>
</dbReference>
<reference evidence="1" key="1">
    <citation type="submission" date="2021-02" db="EMBL/GenBank/DDBJ databases">
        <title>Strain Y2R2, a novel species of the genus Halomonas.</title>
        <authorList>
            <person name="Huang H."/>
        </authorList>
    </citation>
    <scope>NUCLEOTIDE SEQUENCE</scope>
    <source>
        <strain evidence="1">Y2R2</strain>
    </source>
</reference>
<accession>A0A5C1NF66</accession>
<gene>
    <name evidence="1" type="ORF">E4T21_04565</name>
</gene>